<dbReference type="Proteomes" id="UP000029499">
    <property type="component" value="Chromosome"/>
</dbReference>
<dbReference type="RefSeq" id="WP_043188834.1">
    <property type="nucleotide sequence ID" value="NZ_CP009533.1"/>
</dbReference>
<dbReference type="OrthoDB" id="7001291at2"/>
<keyword evidence="2" id="KW-1185">Reference proteome</keyword>
<dbReference type="PROSITE" id="PS51257">
    <property type="entry name" value="PROKAR_LIPOPROTEIN"/>
    <property type="match status" value="1"/>
</dbReference>
<proteinExistence type="predicted"/>
<dbReference type="eggNOG" id="COG2062">
    <property type="taxonomic scope" value="Bacteria"/>
</dbReference>
<organism evidence="1 2">
    <name type="scientific">Pseudomonas rhizosphaerae</name>
    <dbReference type="NCBI Taxonomy" id="216142"/>
    <lineage>
        <taxon>Bacteria</taxon>
        <taxon>Pseudomonadati</taxon>
        <taxon>Pseudomonadota</taxon>
        <taxon>Gammaproteobacteria</taxon>
        <taxon>Pseudomonadales</taxon>
        <taxon>Pseudomonadaceae</taxon>
        <taxon>Pseudomonas</taxon>
    </lineage>
</organism>
<accession>A0A089YUR6</accession>
<gene>
    <name evidence="1" type="ORF">LT40_08595</name>
</gene>
<dbReference type="AlphaFoldDB" id="A0A089YUR6"/>
<reference evidence="1 2" key="1">
    <citation type="journal article" date="2015" name="J. Biotechnol.">
        <title>Complete genome sequence of Pseudomonas rhizosphaerae IH5T (=DSM 16299T), a phosphate-solubilizing rhizobacterium for bacterial biofertilizer.</title>
        <authorList>
            <person name="Kwak Y."/>
            <person name="Jung B.K."/>
            <person name="Shin J.H."/>
        </authorList>
    </citation>
    <scope>NUCLEOTIDE SEQUENCE [LARGE SCALE GENOMIC DNA]</scope>
    <source>
        <strain evidence="1">DSM 16299</strain>
    </source>
</reference>
<evidence type="ECO:0000313" key="2">
    <source>
        <dbReference type="Proteomes" id="UP000029499"/>
    </source>
</evidence>
<evidence type="ECO:0000313" key="1">
    <source>
        <dbReference type="EMBL" id="AIS17455.1"/>
    </source>
</evidence>
<protein>
    <submittedName>
        <fullName evidence="1">GTP-binding protein</fullName>
    </submittedName>
</protein>
<name>A0A089YUR6_9PSED</name>
<sequence>MKTLSNCARQLKRYYYALPALLLAGSCTFLAFEISDSRAAPVDGTQTLVFLRHAEKPAGGLGQLNCQGLNRALNLAEVLPQRFGNADFVFAADPGRHVEEGENDESYSYLRPLMTISPSAIKLGLPVNIEYGANDTQDLAKELMRDKYHNAVIYTAWSHGYLPELINEVAGRAVGQEMNITNDWESNDFDSVYVLTLTWHDGKASLLSRNVKQGLDNGHTACPA</sequence>
<dbReference type="HOGENOM" id="CLU_085795_1_0_6"/>
<dbReference type="EMBL" id="CP009533">
    <property type="protein sequence ID" value="AIS17455.1"/>
    <property type="molecule type" value="Genomic_DNA"/>
</dbReference>
<dbReference type="STRING" id="216142.LT40_08595"/>
<dbReference type="KEGG" id="prh:LT40_08595"/>